<evidence type="ECO:0000256" key="3">
    <source>
        <dbReference type="ARBA" id="ARBA00022989"/>
    </source>
</evidence>
<dbReference type="OrthoDB" id="5832279at2759"/>
<keyword evidence="2 5" id="KW-0812">Transmembrane</keyword>
<dbReference type="Pfam" id="PF03619">
    <property type="entry name" value="Solute_trans_a"/>
    <property type="match status" value="1"/>
</dbReference>
<dbReference type="EMBL" id="WNTK01000001">
    <property type="protein sequence ID" value="KAG9493918.1"/>
    <property type="molecule type" value="Genomic_DNA"/>
</dbReference>
<dbReference type="AlphaFoldDB" id="A0A8J6FU23"/>
<feature type="transmembrane region" description="Helical" evidence="5">
    <location>
        <begin position="61"/>
        <end position="85"/>
    </location>
</feature>
<evidence type="ECO:0008006" key="8">
    <source>
        <dbReference type="Google" id="ProtNLM"/>
    </source>
</evidence>
<feature type="transmembrane region" description="Helical" evidence="5">
    <location>
        <begin position="6"/>
        <end position="23"/>
    </location>
</feature>
<feature type="transmembrane region" description="Helical" evidence="5">
    <location>
        <begin position="35"/>
        <end position="55"/>
    </location>
</feature>
<dbReference type="Proteomes" id="UP000770717">
    <property type="component" value="Unassembled WGS sequence"/>
</dbReference>
<keyword evidence="3 5" id="KW-1133">Transmembrane helix</keyword>
<reference evidence="6" key="1">
    <citation type="thesis" date="2020" institute="ProQuest LLC" country="789 East Eisenhower Parkway, Ann Arbor, MI, USA">
        <title>Comparative Genomics and Chromosome Evolution.</title>
        <authorList>
            <person name="Mudd A.B."/>
        </authorList>
    </citation>
    <scope>NUCLEOTIDE SEQUENCE</scope>
    <source>
        <strain evidence="6">HN-11 Male</strain>
        <tissue evidence="6">Kidney and liver</tissue>
    </source>
</reference>
<evidence type="ECO:0000256" key="4">
    <source>
        <dbReference type="ARBA" id="ARBA00023136"/>
    </source>
</evidence>
<feature type="transmembrane region" description="Helical" evidence="5">
    <location>
        <begin position="199"/>
        <end position="223"/>
    </location>
</feature>
<accession>A0A8J6FU23</accession>
<evidence type="ECO:0000256" key="5">
    <source>
        <dbReference type="SAM" id="Phobius"/>
    </source>
</evidence>
<evidence type="ECO:0000313" key="6">
    <source>
        <dbReference type="EMBL" id="KAG9493918.1"/>
    </source>
</evidence>
<feature type="non-terminal residue" evidence="6">
    <location>
        <position position="241"/>
    </location>
</feature>
<comment type="caution">
    <text evidence="6">The sequence shown here is derived from an EMBL/GenBank/DDBJ whole genome shotgun (WGS) entry which is preliminary data.</text>
</comment>
<name>A0A8J6FU23_ELECQ</name>
<dbReference type="SMART" id="SM01417">
    <property type="entry name" value="Solute_trans_a"/>
    <property type="match status" value="1"/>
</dbReference>
<proteinExistence type="predicted"/>
<feature type="transmembrane region" description="Helical" evidence="5">
    <location>
        <begin position="126"/>
        <end position="149"/>
    </location>
</feature>
<dbReference type="GO" id="GO:0016020">
    <property type="term" value="C:membrane"/>
    <property type="evidence" value="ECO:0007669"/>
    <property type="project" value="UniProtKB-SubCell"/>
</dbReference>
<evidence type="ECO:0000313" key="7">
    <source>
        <dbReference type="Proteomes" id="UP000770717"/>
    </source>
</evidence>
<sequence length="241" mass="26978">MGILTILSIISLIVYLEEALYIIKKIQCPMKKKTSLWNSAAPMVVSIITCFGLWIPRSAMFVEIGIGTYFALCFYFTLMVIIEGYGGKDAIVRRFESTDIHINTGPCCCCCPCLPRIKLTKKKMNIFILGVFQMAFLKPLFTFIGLILWSDGIYNTEDVSSTSIALWMNVTLGVCTMLALWPIGILFREARVHLAEYNMGTKFAIFQLLLVLTTLQSSIFSILGNSGVLPCVPPYAYKSRS</sequence>
<keyword evidence="7" id="KW-1185">Reference proteome</keyword>
<dbReference type="InterPro" id="IPR005178">
    <property type="entry name" value="Ostalpha/TMEM184C"/>
</dbReference>
<evidence type="ECO:0000256" key="2">
    <source>
        <dbReference type="ARBA" id="ARBA00022692"/>
    </source>
</evidence>
<feature type="transmembrane region" description="Helical" evidence="5">
    <location>
        <begin position="164"/>
        <end position="187"/>
    </location>
</feature>
<organism evidence="6 7">
    <name type="scientific">Eleutherodactylus coqui</name>
    <name type="common">Puerto Rican coqui</name>
    <dbReference type="NCBI Taxonomy" id="57060"/>
    <lineage>
        <taxon>Eukaryota</taxon>
        <taxon>Metazoa</taxon>
        <taxon>Chordata</taxon>
        <taxon>Craniata</taxon>
        <taxon>Vertebrata</taxon>
        <taxon>Euteleostomi</taxon>
        <taxon>Amphibia</taxon>
        <taxon>Batrachia</taxon>
        <taxon>Anura</taxon>
        <taxon>Neobatrachia</taxon>
        <taxon>Hyloidea</taxon>
        <taxon>Eleutherodactylidae</taxon>
        <taxon>Eleutherodactylinae</taxon>
        <taxon>Eleutherodactylus</taxon>
        <taxon>Eleutherodactylus</taxon>
    </lineage>
</organism>
<protein>
    <recommendedName>
        <fullName evidence="8">Organic solute transporter subunit alpha</fullName>
    </recommendedName>
</protein>
<dbReference type="PANTHER" id="PTHR23423">
    <property type="entry name" value="ORGANIC SOLUTE TRANSPORTER-RELATED"/>
    <property type="match status" value="1"/>
</dbReference>
<comment type="subcellular location">
    <subcellularLocation>
        <location evidence="1">Membrane</location>
        <topology evidence="1">Multi-pass membrane protein</topology>
    </subcellularLocation>
</comment>
<keyword evidence="4 5" id="KW-0472">Membrane</keyword>
<evidence type="ECO:0000256" key="1">
    <source>
        <dbReference type="ARBA" id="ARBA00004141"/>
    </source>
</evidence>
<gene>
    <name evidence="6" type="ORF">GDO78_001665</name>
</gene>